<dbReference type="InterPro" id="IPR009739">
    <property type="entry name" value="LprI-like_N"/>
</dbReference>
<dbReference type="PANTHER" id="PTHR39176:SF1">
    <property type="entry name" value="PERIPLASMIC PROTEIN"/>
    <property type="match status" value="1"/>
</dbReference>
<feature type="domain" description="Lysozyme inhibitor LprI-like N-terminal" evidence="2">
    <location>
        <begin position="27"/>
        <end position="126"/>
    </location>
</feature>
<proteinExistence type="predicted"/>
<dbReference type="EMBL" id="LT960614">
    <property type="protein sequence ID" value="SON57921.1"/>
    <property type="molecule type" value="Genomic_DNA"/>
</dbReference>
<evidence type="ECO:0000313" key="3">
    <source>
        <dbReference type="EMBL" id="SON57921.1"/>
    </source>
</evidence>
<feature type="region of interest" description="Disordered" evidence="1">
    <location>
        <begin position="1"/>
        <end position="26"/>
    </location>
</feature>
<sequence length="133" mass="14356">MPASPHPCCCSPRLRPPSRKSAPDDCGNAQTQLEINDCVARDYDRADAELNAVWKKAIAEMKSIDADLPPEQSGAADALLKSQRAWIAYRDGQCEAAGFQFVGGSIRGSTVGGCLADLTRKRTAELQTFLETN</sequence>
<dbReference type="AlphaFoldDB" id="A0A2C9DDT5"/>
<organism evidence="3 4">
    <name type="scientific">Hartmannibacter diazotrophicus</name>
    <dbReference type="NCBI Taxonomy" id="1482074"/>
    <lineage>
        <taxon>Bacteria</taxon>
        <taxon>Pseudomonadati</taxon>
        <taxon>Pseudomonadota</taxon>
        <taxon>Alphaproteobacteria</taxon>
        <taxon>Hyphomicrobiales</taxon>
        <taxon>Pleomorphomonadaceae</taxon>
        <taxon>Hartmannibacter</taxon>
    </lineage>
</organism>
<gene>
    <name evidence="3" type="ORF">HDIA_4380</name>
</gene>
<dbReference type="RefSeq" id="WP_245884030.1">
    <property type="nucleotide sequence ID" value="NZ_LT960614.1"/>
</dbReference>
<evidence type="ECO:0000259" key="2">
    <source>
        <dbReference type="Pfam" id="PF07007"/>
    </source>
</evidence>
<dbReference type="Gene3D" id="1.20.1270.180">
    <property type="match status" value="1"/>
</dbReference>
<accession>A0A2C9DDT5</accession>
<dbReference type="PANTHER" id="PTHR39176">
    <property type="entry name" value="PERIPLASMIC PROTEIN-RELATED"/>
    <property type="match status" value="1"/>
</dbReference>
<reference evidence="4" key="1">
    <citation type="submission" date="2017-09" db="EMBL/GenBank/DDBJ databases">
        <title>Genome sequence of Nannocystis excedens DSM 71.</title>
        <authorList>
            <person name="Blom J."/>
        </authorList>
    </citation>
    <scope>NUCLEOTIDE SEQUENCE [LARGE SCALE GENOMIC DNA]</scope>
    <source>
        <strain evidence="4">type strain: E19</strain>
    </source>
</reference>
<protein>
    <recommendedName>
        <fullName evidence="2">Lysozyme inhibitor LprI-like N-terminal domain-containing protein</fullName>
    </recommendedName>
</protein>
<dbReference type="KEGG" id="hdi:HDIA_4380"/>
<evidence type="ECO:0000256" key="1">
    <source>
        <dbReference type="SAM" id="MobiDB-lite"/>
    </source>
</evidence>
<keyword evidence="4" id="KW-1185">Reference proteome</keyword>
<dbReference type="Pfam" id="PF07007">
    <property type="entry name" value="LprI"/>
    <property type="match status" value="1"/>
</dbReference>
<dbReference type="Proteomes" id="UP000223606">
    <property type="component" value="Chromosome 1"/>
</dbReference>
<evidence type="ECO:0000313" key="4">
    <source>
        <dbReference type="Proteomes" id="UP000223606"/>
    </source>
</evidence>
<name>A0A2C9DDT5_9HYPH</name>